<reference evidence="1" key="1">
    <citation type="submission" date="2019-08" db="EMBL/GenBank/DDBJ databases">
        <authorList>
            <person name="Kucharzyk K."/>
            <person name="Murdoch R.W."/>
            <person name="Higgins S."/>
            <person name="Loffler F."/>
        </authorList>
    </citation>
    <scope>NUCLEOTIDE SEQUENCE</scope>
</reference>
<gene>
    <name evidence="1" type="ORF">SDC9_112606</name>
</gene>
<dbReference type="AlphaFoldDB" id="A0A645BKD7"/>
<evidence type="ECO:0000313" key="1">
    <source>
        <dbReference type="EMBL" id="MPM65706.1"/>
    </source>
</evidence>
<accession>A0A645BKD7</accession>
<name>A0A645BKD7_9ZZZZ</name>
<sequence length="59" mass="6419">MGFFDLALDDLFAEEGEQRPSARSGPEGETVSHAHYALHREQALDVLETGAVFADDAVE</sequence>
<protein>
    <submittedName>
        <fullName evidence="1">Uncharacterized protein</fullName>
    </submittedName>
</protein>
<proteinExistence type="predicted"/>
<dbReference type="EMBL" id="VSSQ01020667">
    <property type="protein sequence ID" value="MPM65706.1"/>
    <property type="molecule type" value="Genomic_DNA"/>
</dbReference>
<organism evidence="1">
    <name type="scientific">bioreactor metagenome</name>
    <dbReference type="NCBI Taxonomy" id="1076179"/>
    <lineage>
        <taxon>unclassified sequences</taxon>
        <taxon>metagenomes</taxon>
        <taxon>ecological metagenomes</taxon>
    </lineage>
</organism>
<comment type="caution">
    <text evidence="1">The sequence shown here is derived from an EMBL/GenBank/DDBJ whole genome shotgun (WGS) entry which is preliminary data.</text>
</comment>